<sequence>MSAWNTGNNAILYTQESITDEMIATRDKSIEEAETSPILGFSFNTDSVKTEISNISNVMNQYMDGLNTGTVDPDETLPKLLEALDKAGYEKVLTEMQKQYDEFRK</sequence>
<name>A0A644ZTW8_9ZZZZ</name>
<organism evidence="2">
    <name type="scientific">bioreactor metagenome</name>
    <dbReference type="NCBI Taxonomy" id="1076179"/>
    <lineage>
        <taxon>unclassified sequences</taxon>
        <taxon>metagenomes</taxon>
        <taxon>ecological metagenomes</taxon>
    </lineage>
</organism>
<reference evidence="2" key="1">
    <citation type="submission" date="2019-08" db="EMBL/GenBank/DDBJ databases">
        <authorList>
            <person name="Kucharzyk K."/>
            <person name="Murdoch R.W."/>
            <person name="Higgins S."/>
            <person name="Loffler F."/>
        </authorList>
    </citation>
    <scope>NUCLEOTIDE SEQUENCE</scope>
</reference>
<dbReference type="Pfam" id="PF12010">
    <property type="entry name" value="DUF3502"/>
    <property type="match status" value="1"/>
</dbReference>
<feature type="domain" description="DUF3502" evidence="1">
    <location>
        <begin position="37"/>
        <end position="105"/>
    </location>
</feature>
<dbReference type="AlphaFoldDB" id="A0A644ZTW8"/>
<proteinExistence type="predicted"/>
<protein>
    <recommendedName>
        <fullName evidence="1">DUF3502 domain-containing protein</fullName>
    </recommendedName>
</protein>
<comment type="caution">
    <text evidence="2">The sequence shown here is derived from an EMBL/GenBank/DDBJ whole genome shotgun (WGS) entry which is preliminary data.</text>
</comment>
<dbReference type="SUPFAM" id="SSF53850">
    <property type="entry name" value="Periplasmic binding protein-like II"/>
    <property type="match status" value="1"/>
</dbReference>
<evidence type="ECO:0000313" key="2">
    <source>
        <dbReference type="EMBL" id="MPM44420.1"/>
    </source>
</evidence>
<accession>A0A644ZTW8</accession>
<gene>
    <name evidence="2" type="ORF">SDC9_91098</name>
</gene>
<evidence type="ECO:0000259" key="1">
    <source>
        <dbReference type="Pfam" id="PF12010"/>
    </source>
</evidence>
<dbReference type="EMBL" id="VSSQ01010467">
    <property type="protein sequence ID" value="MPM44420.1"/>
    <property type="molecule type" value="Genomic_DNA"/>
</dbReference>
<dbReference type="Gene3D" id="3.40.190.10">
    <property type="entry name" value="Periplasmic binding protein-like II"/>
    <property type="match status" value="1"/>
</dbReference>
<dbReference type="InterPro" id="IPR022627">
    <property type="entry name" value="DUF3502"/>
</dbReference>